<keyword evidence="1" id="KW-0732">Signal</keyword>
<accession>E8MAV5</accession>
<dbReference type="RefSeq" id="WP_008079702.1">
    <property type="nucleotide sequence ID" value="NZ_AEVT01000098.1"/>
</dbReference>
<sequence>MDKLLLLLSLFVCFSAQSRESVNDAYVLSAGDVINIIVYGEEDLSINKLQIDTREVIEFPYLGNLSTKSKTLNQIREEVIKGLKGRVLINPKVGVTIERYRNIYVNGVVNDPGAFEWRPGLTVEKAVSLAGGFTARYKKTRDIYLTRENDLRGLKGNELEEFLKDQEEVSLTESVGPGDTIYVVSSLF</sequence>
<dbReference type="Proteomes" id="UP000006228">
    <property type="component" value="Unassembled WGS sequence"/>
</dbReference>
<gene>
    <name evidence="4" type="ORF">VISI1226_10667</name>
</gene>
<evidence type="ECO:0000313" key="4">
    <source>
        <dbReference type="EMBL" id="EGA68785.1"/>
    </source>
</evidence>
<dbReference type="PANTHER" id="PTHR33619">
    <property type="entry name" value="POLYSACCHARIDE EXPORT PROTEIN GFCE-RELATED"/>
    <property type="match status" value="1"/>
</dbReference>
<evidence type="ECO:0000256" key="1">
    <source>
        <dbReference type="ARBA" id="ARBA00022729"/>
    </source>
</evidence>
<evidence type="ECO:0000313" key="5">
    <source>
        <dbReference type="Proteomes" id="UP000006228"/>
    </source>
</evidence>
<dbReference type="GO" id="GO:0015159">
    <property type="term" value="F:polysaccharide transmembrane transporter activity"/>
    <property type="evidence" value="ECO:0007669"/>
    <property type="project" value="InterPro"/>
</dbReference>
<dbReference type="eggNOG" id="COG1596">
    <property type="taxonomic scope" value="Bacteria"/>
</dbReference>
<name>E8MAV5_PHOS4</name>
<dbReference type="InterPro" id="IPR019554">
    <property type="entry name" value="Soluble_ligand-bd"/>
</dbReference>
<feature type="domain" description="Soluble ligand binding" evidence="3">
    <location>
        <begin position="103"/>
        <end position="147"/>
    </location>
</feature>
<evidence type="ECO:0000259" key="3">
    <source>
        <dbReference type="Pfam" id="PF10531"/>
    </source>
</evidence>
<reference evidence="4 5" key="1">
    <citation type="journal article" date="2012" name="Int. J. Syst. Evol. Microbiol.">
        <title>Vibrio caribbeanicus sp. nov., isolated from the marine sponge Scleritoderma cyanea.</title>
        <authorList>
            <person name="Hoffmann M."/>
            <person name="Monday S.R."/>
            <person name="Allard M.W."/>
            <person name="Strain E.A."/>
            <person name="Whittaker P."/>
            <person name="Naum M."/>
            <person name="McCarthy P.J."/>
            <person name="Lopez J.V."/>
            <person name="Fischer M."/>
            <person name="Brown E.W."/>
        </authorList>
    </citation>
    <scope>NUCLEOTIDE SEQUENCE [LARGE SCALE GENOMIC DNA]</scope>
    <source>
        <strain evidence="5">DSMZ 21326</strain>
    </source>
</reference>
<dbReference type="Pfam" id="PF02563">
    <property type="entry name" value="Poly_export"/>
    <property type="match status" value="1"/>
</dbReference>
<evidence type="ECO:0000259" key="2">
    <source>
        <dbReference type="Pfam" id="PF02563"/>
    </source>
</evidence>
<comment type="caution">
    <text evidence="4">The sequence shown here is derived from an EMBL/GenBank/DDBJ whole genome shotgun (WGS) entry which is preliminary data.</text>
</comment>
<feature type="domain" description="Polysaccharide export protein N-terminal" evidence="2">
    <location>
        <begin position="22"/>
        <end position="97"/>
    </location>
</feature>
<dbReference type="InterPro" id="IPR003715">
    <property type="entry name" value="Poly_export_N"/>
</dbReference>
<protein>
    <submittedName>
        <fullName evidence="4">Putative polysaccharide export-related protein</fullName>
    </submittedName>
</protein>
<proteinExistence type="predicted"/>
<organism evidence="4 5">
    <name type="scientific">Vibrio sinaloensis DSM 21326</name>
    <dbReference type="NCBI Taxonomy" id="945550"/>
    <lineage>
        <taxon>Bacteria</taxon>
        <taxon>Pseudomonadati</taxon>
        <taxon>Pseudomonadota</taxon>
        <taxon>Gammaproteobacteria</taxon>
        <taxon>Vibrionales</taxon>
        <taxon>Vibrionaceae</taxon>
        <taxon>Vibrio</taxon>
        <taxon>Vibrio oreintalis group</taxon>
    </lineage>
</organism>
<dbReference type="GeneID" id="95570697"/>
<dbReference type="OrthoDB" id="9808948at2"/>
<dbReference type="Gene3D" id="3.10.560.10">
    <property type="entry name" value="Outer membrane lipoprotein wza domain like"/>
    <property type="match status" value="1"/>
</dbReference>
<dbReference type="EMBL" id="AEVT01000098">
    <property type="protein sequence ID" value="EGA68785.1"/>
    <property type="molecule type" value="Genomic_DNA"/>
</dbReference>
<dbReference type="PANTHER" id="PTHR33619:SF3">
    <property type="entry name" value="POLYSACCHARIDE EXPORT PROTEIN GFCE-RELATED"/>
    <property type="match status" value="1"/>
</dbReference>
<dbReference type="AlphaFoldDB" id="E8MAV5"/>
<dbReference type="Pfam" id="PF10531">
    <property type="entry name" value="SLBB"/>
    <property type="match status" value="1"/>
</dbReference>
<dbReference type="InterPro" id="IPR049712">
    <property type="entry name" value="Poly_export"/>
</dbReference>